<gene>
    <name evidence="5" type="primary">hutG</name>
    <name evidence="8" type="ORF">J2S08_004314</name>
</gene>
<dbReference type="PROSITE" id="PS51409">
    <property type="entry name" value="ARGINASE_2"/>
    <property type="match status" value="1"/>
</dbReference>
<dbReference type="CDD" id="cd09988">
    <property type="entry name" value="Formimidoylglutamase"/>
    <property type="match status" value="1"/>
</dbReference>
<dbReference type="RefSeq" id="WP_307233207.1">
    <property type="nucleotide sequence ID" value="NZ_JAUSTT010000043.1"/>
</dbReference>
<accession>A0ABT9WYU1</accession>
<comment type="catalytic activity">
    <reaction evidence="5">
        <text>N-formimidoyl-L-glutamate + H2O = formamide + L-glutamate</text>
        <dbReference type="Rhea" id="RHEA:22492"/>
        <dbReference type="ChEBI" id="CHEBI:15377"/>
        <dbReference type="ChEBI" id="CHEBI:16397"/>
        <dbReference type="ChEBI" id="CHEBI:29985"/>
        <dbReference type="ChEBI" id="CHEBI:58928"/>
        <dbReference type="EC" id="3.5.3.8"/>
    </reaction>
</comment>
<evidence type="ECO:0000313" key="9">
    <source>
        <dbReference type="Proteomes" id="UP001223586"/>
    </source>
</evidence>
<evidence type="ECO:0000256" key="4">
    <source>
        <dbReference type="ARBA" id="ARBA00023211"/>
    </source>
</evidence>
<comment type="function">
    <text evidence="5">Catalyzes the conversion of N-formimidoyl-L-glutamate to L-glutamate and formamide.</text>
</comment>
<dbReference type="InterPro" id="IPR005923">
    <property type="entry name" value="HutG"/>
</dbReference>
<dbReference type="PANTHER" id="PTHR11358:SF35">
    <property type="entry name" value="FORMIMIDOYLGLUTAMASE"/>
    <property type="match status" value="1"/>
</dbReference>
<dbReference type="InterPro" id="IPR023696">
    <property type="entry name" value="Ureohydrolase_dom_sf"/>
</dbReference>
<keyword evidence="1 5" id="KW-0479">Metal-binding</keyword>
<keyword evidence="2 5" id="KW-0378">Hydrolase</keyword>
<dbReference type="HAMAP" id="MF_00737">
    <property type="entry name" value="Formimidoylglutam"/>
    <property type="match status" value="1"/>
</dbReference>
<comment type="cofactor">
    <cofactor evidence="5">
        <name>Mn(2+)</name>
        <dbReference type="ChEBI" id="CHEBI:29035"/>
    </cofactor>
    <text evidence="5">Binds 2 manganese ions per subunit.</text>
</comment>
<dbReference type="SUPFAM" id="SSF52768">
    <property type="entry name" value="Arginase/deacetylase"/>
    <property type="match status" value="1"/>
</dbReference>
<dbReference type="NCBIfam" id="TIGR01227">
    <property type="entry name" value="hutG"/>
    <property type="match status" value="1"/>
</dbReference>
<feature type="binding site" evidence="5">
    <location>
        <position position="244"/>
    </location>
    <ligand>
        <name>Mn(2+)</name>
        <dbReference type="ChEBI" id="CHEBI:29035"/>
        <label>1</label>
    </ligand>
</feature>
<evidence type="ECO:0000256" key="3">
    <source>
        <dbReference type="ARBA" id="ARBA00022808"/>
    </source>
</evidence>
<dbReference type="InterPro" id="IPR006035">
    <property type="entry name" value="Ureohydrolase"/>
</dbReference>
<evidence type="ECO:0000256" key="5">
    <source>
        <dbReference type="HAMAP-Rule" id="MF_00737"/>
    </source>
</evidence>
<sequence>MYIHPNKELWTGRIDSETDLSSFRFHQKVQVKKMQQLSEANHKTFALIGFECDEGVKRNKGRIGAAKAPSEVKSALGKLPWTYSEQTDVIDVGNIACEGEQLEKAQEELGKAVSYVLKQQITPIIIGGGHETLYGHYLGVRETIGAEKSLGIINIDAHFDMRPYDQQTSSGTMFKQILDCDPHCGYLCVGIQTFGNTKSLFETAHQYGCTYIKEENLTYDKMDVTFSRIDDFISRHDHILLTLCMDVLSASAAPGVSAPSPFGLDPKVVRALLQHIISHPTTLSFDISEVNPLLDKDRKTITLAAYFLAEVIAHFHHESKTMNGG</sequence>
<feature type="binding site" evidence="5">
    <location>
        <position position="244"/>
    </location>
    <ligand>
        <name>Mn(2+)</name>
        <dbReference type="ChEBI" id="CHEBI:29035"/>
        <label>2</label>
    </ligand>
</feature>
<organism evidence="8 9">
    <name type="scientific">Bacillus chungangensis</name>
    <dbReference type="NCBI Taxonomy" id="587633"/>
    <lineage>
        <taxon>Bacteria</taxon>
        <taxon>Bacillati</taxon>
        <taxon>Bacillota</taxon>
        <taxon>Bacilli</taxon>
        <taxon>Bacillales</taxon>
        <taxon>Bacillaceae</taxon>
        <taxon>Bacillus</taxon>
    </lineage>
</organism>
<feature type="binding site" evidence="5">
    <location>
        <position position="246"/>
    </location>
    <ligand>
        <name>Mn(2+)</name>
        <dbReference type="ChEBI" id="CHEBI:29035"/>
        <label>2</label>
    </ligand>
</feature>
<comment type="pathway">
    <text evidence="5">Amino-acid degradation; L-histidine degradation into L-glutamate; L-glutamate from N-formimidoyl-L-glutamate (hydrolase route): step 1/1.</text>
</comment>
<evidence type="ECO:0000313" key="8">
    <source>
        <dbReference type="EMBL" id="MDQ0178409.1"/>
    </source>
</evidence>
<dbReference type="Proteomes" id="UP001223586">
    <property type="component" value="Unassembled WGS sequence"/>
</dbReference>
<evidence type="ECO:0000256" key="1">
    <source>
        <dbReference type="ARBA" id="ARBA00022723"/>
    </source>
</evidence>
<dbReference type="EMBL" id="JAUSTT010000043">
    <property type="protein sequence ID" value="MDQ0178409.1"/>
    <property type="molecule type" value="Genomic_DNA"/>
</dbReference>
<feature type="binding site" evidence="5">
    <location>
        <position position="130"/>
    </location>
    <ligand>
        <name>Mn(2+)</name>
        <dbReference type="ChEBI" id="CHEBI:29035"/>
        <label>1</label>
    </ligand>
</feature>
<feature type="binding site" evidence="5">
    <location>
        <position position="160"/>
    </location>
    <ligand>
        <name>Mn(2+)</name>
        <dbReference type="ChEBI" id="CHEBI:29035"/>
        <label>1</label>
    </ligand>
</feature>
<evidence type="ECO:0000256" key="2">
    <source>
        <dbReference type="ARBA" id="ARBA00022801"/>
    </source>
</evidence>
<keyword evidence="3 5" id="KW-0369">Histidine metabolism</keyword>
<dbReference type="Pfam" id="PF00491">
    <property type="entry name" value="Arginase"/>
    <property type="match status" value="1"/>
</dbReference>
<keyword evidence="9" id="KW-1185">Reference proteome</keyword>
<reference evidence="8 9" key="1">
    <citation type="submission" date="2023-07" db="EMBL/GenBank/DDBJ databases">
        <title>Genomic Encyclopedia of Type Strains, Phase IV (KMG-IV): sequencing the most valuable type-strain genomes for metagenomic binning, comparative biology and taxonomic classification.</title>
        <authorList>
            <person name="Goeker M."/>
        </authorList>
    </citation>
    <scope>NUCLEOTIDE SEQUENCE [LARGE SCALE GENOMIC DNA]</scope>
    <source>
        <strain evidence="8 9">DSM 23837</strain>
    </source>
</reference>
<dbReference type="PIRSF" id="PIRSF036979">
    <property type="entry name" value="Arginase"/>
    <property type="match status" value="1"/>
</dbReference>
<proteinExistence type="inferred from homology"/>
<feature type="binding site" evidence="5">
    <location>
        <position position="156"/>
    </location>
    <ligand>
        <name>Mn(2+)</name>
        <dbReference type="ChEBI" id="CHEBI:29035"/>
        <label>1</label>
    </ligand>
</feature>
<protein>
    <recommendedName>
        <fullName evidence="5 6">Formimidoylglutamase</fullName>
        <ecNumber evidence="5 6">3.5.3.8</ecNumber>
    </recommendedName>
    <alternativeName>
        <fullName evidence="5">Formiminoglutamase</fullName>
    </alternativeName>
    <alternativeName>
        <fullName evidence="5">Formiminoglutamate hydrolase</fullName>
    </alternativeName>
</protein>
<dbReference type="EC" id="3.5.3.8" evidence="5 6"/>
<dbReference type="GO" id="GO:0050415">
    <property type="term" value="F:formimidoylglutamase activity"/>
    <property type="evidence" value="ECO:0007669"/>
    <property type="project" value="UniProtKB-EC"/>
</dbReference>
<feature type="binding site" evidence="5">
    <location>
        <position position="158"/>
    </location>
    <ligand>
        <name>Mn(2+)</name>
        <dbReference type="ChEBI" id="CHEBI:29035"/>
        <label>2</label>
    </ligand>
</feature>
<keyword evidence="4 5" id="KW-0464">Manganese</keyword>
<dbReference type="PANTHER" id="PTHR11358">
    <property type="entry name" value="ARGINASE/AGMATINASE"/>
    <property type="match status" value="1"/>
</dbReference>
<comment type="similarity">
    <text evidence="5 7">Belongs to the arginase family.</text>
</comment>
<evidence type="ECO:0000256" key="6">
    <source>
        <dbReference type="NCBIfam" id="TIGR01227"/>
    </source>
</evidence>
<feature type="binding site" evidence="5">
    <location>
        <position position="156"/>
    </location>
    <ligand>
        <name>Mn(2+)</name>
        <dbReference type="ChEBI" id="CHEBI:29035"/>
        <label>2</label>
    </ligand>
</feature>
<name>A0ABT9WYU1_9BACI</name>
<dbReference type="Gene3D" id="3.40.800.10">
    <property type="entry name" value="Ureohydrolase domain"/>
    <property type="match status" value="1"/>
</dbReference>
<comment type="caution">
    <text evidence="8">The sequence shown here is derived from an EMBL/GenBank/DDBJ whole genome shotgun (WGS) entry which is preliminary data.</text>
</comment>
<evidence type="ECO:0000256" key="7">
    <source>
        <dbReference type="PROSITE-ProRule" id="PRU00742"/>
    </source>
</evidence>